<protein>
    <submittedName>
        <fullName evidence="2">Uncharacterized protein</fullName>
    </submittedName>
</protein>
<evidence type="ECO:0000313" key="2">
    <source>
        <dbReference type="EnsemblPlants" id="KQL07547"/>
    </source>
</evidence>
<proteinExistence type="predicted"/>
<organism evidence="2 3">
    <name type="scientific">Setaria italica</name>
    <name type="common">Foxtail millet</name>
    <name type="synonym">Panicum italicum</name>
    <dbReference type="NCBI Taxonomy" id="4555"/>
    <lineage>
        <taxon>Eukaryota</taxon>
        <taxon>Viridiplantae</taxon>
        <taxon>Streptophyta</taxon>
        <taxon>Embryophyta</taxon>
        <taxon>Tracheophyta</taxon>
        <taxon>Spermatophyta</taxon>
        <taxon>Magnoliopsida</taxon>
        <taxon>Liliopsida</taxon>
        <taxon>Poales</taxon>
        <taxon>Poaceae</taxon>
        <taxon>PACMAD clade</taxon>
        <taxon>Panicoideae</taxon>
        <taxon>Panicodae</taxon>
        <taxon>Paniceae</taxon>
        <taxon>Cenchrinae</taxon>
        <taxon>Setaria</taxon>
    </lineage>
</organism>
<dbReference type="EMBL" id="AGNK02003349">
    <property type="status" value="NOT_ANNOTATED_CDS"/>
    <property type="molecule type" value="Genomic_DNA"/>
</dbReference>
<sequence>MTHARTARTSLTSPCCSASFLCSTARACAYMVNGRWSRSDGGGGGPAGSLRDRAAGNCSTRQGRAPCVPGREGAPPSMPASRDCMPPHLNSPVNVHPGENEMRPLKKTHARKFSKETHKTRNACEKIGSYHYICTAMKFMLWVHHIASTPYVARKPLTWPQIFIALQRIYMCVYQIMNTQVHPLIRPLPNSSTTLLQFLAIYRPKRSGKKMGIQKQATTKGRNAQEATEAYVAIESSGKLKSCDAETIIKQDLQVYCTHQVVFGAAALLPPA</sequence>
<dbReference type="InParanoid" id="K3XKV8"/>
<dbReference type="AlphaFoldDB" id="K3XKV8"/>
<keyword evidence="3" id="KW-1185">Reference proteome</keyword>
<evidence type="ECO:0000256" key="1">
    <source>
        <dbReference type="SAM" id="MobiDB-lite"/>
    </source>
</evidence>
<reference evidence="3" key="1">
    <citation type="journal article" date="2012" name="Nat. Biotechnol.">
        <title>Reference genome sequence of the model plant Setaria.</title>
        <authorList>
            <person name="Bennetzen J.L."/>
            <person name="Schmutz J."/>
            <person name="Wang H."/>
            <person name="Percifield R."/>
            <person name="Hawkins J."/>
            <person name="Pontaroli A.C."/>
            <person name="Estep M."/>
            <person name="Feng L."/>
            <person name="Vaughn J.N."/>
            <person name="Grimwood J."/>
            <person name="Jenkins J."/>
            <person name="Barry K."/>
            <person name="Lindquist E."/>
            <person name="Hellsten U."/>
            <person name="Deshpande S."/>
            <person name="Wang X."/>
            <person name="Wu X."/>
            <person name="Mitros T."/>
            <person name="Triplett J."/>
            <person name="Yang X."/>
            <person name="Ye C.Y."/>
            <person name="Mauro-Herrera M."/>
            <person name="Wang L."/>
            <person name="Li P."/>
            <person name="Sharma M."/>
            <person name="Sharma R."/>
            <person name="Ronald P.C."/>
            <person name="Panaud O."/>
            <person name="Kellogg E.A."/>
            <person name="Brutnell T.P."/>
            <person name="Doust A.N."/>
            <person name="Tuskan G.A."/>
            <person name="Rokhsar D."/>
            <person name="Devos K.M."/>
        </authorList>
    </citation>
    <scope>NUCLEOTIDE SEQUENCE [LARGE SCALE GENOMIC DNA]</scope>
    <source>
        <strain evidence="3">cv. Yugu1</strain>
    </source>
</reference>
<name>K3XKV8_SETIT</name>
<accession>K3XKV8</accession>
<feature type="region of interest" description="Disordered" evidence="1">
    <location>
        <begin position="60"/>
        <end position="84"/>
    </location>
</feature>
<dbReference type="HOGENOM" id="CLU_1024517_0_0_1"/>
<dbReference type="Proteomes" id="UP000004995">
    <property type="component" value="Unassembled WGS sequence"/>
</dbReference>
<reference evidence="2" key="2">
    <citation type="submission" date="2018-08" db="UniProtKB">
        <authorList>
            <consortium name="EnsemblPlants"/>
        </authorList>
    </citation>
    <scope>IDENTIFICATION</scope>
    <source>
        <strain evidence="2">Yugu1</strain>
    </source>
</reference>
<dbReference type="EnsemblPlants" id="KQL07547">
    <property type="protein sequence ID" value="KQL07547"/>
    <property type="gene ID" value="SETIT_002531mg"/>
</dbReference>
<evidence type="ECO:0000313" key="3">
    <source>
        <dbReference type="Proteomes" id="UP000004995"/>
    </source>
</evidence>
<dbReference type="Gramene" id="KQL07547">
    <property type="protein sequence ID" value="KQL07547"/>
    <property type="gene ID" value="SETIT_002531mg"/>
</dbReference>